<evidence type="ECO:0008006" key="3">
    <source>
        <dbReference type="Google" id="ProtNLM"/>
    </source>
</evidence>
<name>A0A7H8V348_STRSA</name>
<reference evidence="1 2" key="1">
    <citation type="submission" date="2019-06" db="EMBL/GenBank/DDBJ databases">
        <title>The organization of the Streptococcus sanguinis genomes.</title>
        <authorList>
            <person name="Wang H.Y."/>
            <person name="Chen Y.Y.M."/>
            <person name="Wu C.H."/>
        </authorList>
    </citation>
    <scope>NUCLEOTIDE SEQUENCE [LARGE SCALE GENOMIC DNA]</scope>
    <source>
        <strain evidence="1 2">CGMH058</strain>
    </source>
</reference>
<accession>A0A7H8V348</accession>
<dbReference type="InterPro" id="IPR025683">
    <property type="entry name" value="Protein_beta"/>
</dbReference>
<organism evidence="1 2">
    <name type="scientific">Streptococcus sanguinis</name>
    <dbReference type="NCBI Taxonomy" id="1305"/>
    <lineage>
        <taxon>Bacteria</taxon>
        <taxon>Bacillati</taxon>
        <taxon>Bacillota</taxon>
        <taxon>Bacilli</taxon>
        <taxon>Lactobacillales</taxon>
        <taxon>Streptococcaceae</taxon>
        <taxon>Streptococcus</taxon>
    </lineage>
</organism>
<proteinExistence type="predicted"/>
<evidence type="ECO:0000313" key="2">
    <source>
        <dbReference type="Proteomes" id="UP000509535"/>
    </source>
</evidence>
<evidence type="ECO:0000313" key="1">
    <source>
        <dbReference type="EMBL" id="QLB50944.1"/>
    </source>
</evidence>
<dbReference type="Proteomes" id="UP000509535">
    <property type="component" value="Chromosome"/>
</dbReference>
<gene>
    <name evidence="1" type="ORF">FDP16_10980</name>
</gene>
<sequence length="318" mass="36778">MVPLIIFLKYCILNIKGGTLMYMITVRPKAGELTALSFIPDYYRDQLIPNFTISAKEDIDKIIQKYSYPLWFDMRNLNLSELPFIEHRIQKDDKCAHAKIVYPLSYILQYSVDPRNCVRFTTQDLSNDYSWLENHRNHLPNTILIDFGYISGIPDQGIKDNVIKLINLLGNRNIILSSGSIPEKLKVSRTTDFIQPRYEKQFYQQLSKQSPTPIIYGDYGTVSPIPTITTGKIIIPTVQLKYTRDDSYLFVRNGKRKEGYDIYSVAEKIVRLHDFNESHCMGEKGIKEISLKLRIGNAATWISLGMNHHIMLCIEENL</sequence>
<dbReference type="AlphaFoldDB" id="A0A7H8V348"/>
<dbReference type="Pfam" id="PF14350">
    <property type="entry name" value="Beta_protein"/>
    <property type="match status" value="1"/>
</dbReference>
<protein>
    <recommendedName>
        <fullName evidence="3">Beta protein</fullName>
    </recommendedName>
</protein>
<dbReference type="EMBL" id="CP040798">
    <property type="protein sequence ID" value="QLB50944.1"/>
    <property type="molecule type" value="Genomic_DNA"/>
</dbReference>